<dbReference type="InterPro" id="IPR002545">
    <property type="entry name" value="CheW-lke_dom"/>
</dbReference>
<dbReference type="PROSITE" id="PS50851">
    <property type="entry name" value="CHEW"/>
    <property type="match status" value="1"/>
</dbReference>
<protein>
    <submittedName>
        <fullName evidence="2">Chemotaxis protein CheW</fullName>
    </submittedName>
</protein>
<proteinExistence type="predicted"/>
<sequence length="76" mass="8101">MGVMVDGVSAVLDIPDCDIEPAPTFAARIRADFIAAMGKLGGRFVVILAIERVLSVDEMALLARISHDTQETTQAT</sequence>
<dbReference type="Gene3D" id="2.30.30.40">
    <property type="entry name" value="SH3 Domains"/>
    <property type="match status" value="1"/>
</dbReference>
<dbReference type="EMBL" id="JAUZQE010000013">
    <property type="protein sequence ID" value="MDR4125771.1"/>
    <property type="molecule type" value="Genomic_DNA"/>
</dbReference>
<comment type="caution">
    <text evidence="2">The sequence shown here is derived from an EMBL/GenBank/DDBJ whole genome shotgun (WGS) entry which is preliminary data.</text>
</comment>
<gene>
    <name evidence="2" type="ORF">Q8947_07200</name>
</gene>
<keyword evidence="3" id="KW-1185">Reference proteome</keyword>
<dbReference type="Proteomes" id="UP001232156">
    <property type="component" value="Unassembled WGS sequence"/>
</dbReference>
<feature type="domain" description="CheW-like" evidence="1">
    <location>
        <begin position="1"/>
        <end position="59"/>
    </location>
</feature>
<evidence type="ECO:0000313" key="3">
    <source>
        <dbReference type="Proteomes" id="UP001232156"/>
    </source>
</evidence>
<reference evidence="2 3" key="1">
    <citation type="submission" date="2023-08" db="EMBL/GenBank/DDBJ databases">
        <title>Alcaligenaceae gen. nov., a novel taxon isolated from the sludge of Yixing Pesticide Factory.</title>
        <authorList>
            <person name="Ruan L."/>
        </authorList>
    </citation>
    <scope>NUCLEOTIDE SEQUENCE [LARGE SCALE GENOMIC DNA]</scope>
    <source>
        <strain evidence="2 3">LG-2</strain>
    </source>
</reference>
<name>A0ABU1D5T1_9BURK</name>
<evidence type="ECO:0000259" key="1">
    <source>
        <dbReference type="PROSITE" id="PS50851"/>
    </source>
</evidence>
<dbReference type="Pfam" id="PF01584">
    <property type="entry name" value="CheW"/>
    <property type="match status" value="1"/>
</dbReference>
<dbReference type="SUPFAM" id="SSF50341">
    <property type="entry name" value="CheW-like"/>
    <property type="match status" value="1"/>
</dbReference>
<accession>A0ABU1D5T1</accession>
<evidence type="ECO:0000313" key="2">
    <source>
        <dbReference type="EMBL" id="MDR4125771.1"/>
    </source>
</evidence>
<dbReference type="RefSeq" id="WP_347286932.1">
    <property type="nucleotide sequence ID" value="NZ_JAUZQE010000013.1"/>
</dbReference>
<dbReference type="InterPro" id="IPR036061">
    <property type="entry name" value="CheW-like_dom_sf"/>
</dbReference>
<organism evidence="2 3">
    <name type="scientific">Yanghanlia caeni</name>
    <dbReference type="NCBI Taxonomy" id="3064283"/>
    <lineage>
        <taxon>Bacteria</taxon>
        <taxon>Pseudomonadati</taxon>
        <taxon>Pseudomonadota</taxon>
        <taxon>Betaproteobacteria</taxon>
        <taxon>Burkholderiales</taxon>
        <taxon>Alcaligenaceae</taxon>
        <taxon>Yanghanlia</taxon>
    </lineage>
</organism>